<dbReference type="GO" id="GO:0016020">
    <property type="term" value="C:membrane"/>
    <property type="evidence" value="ECO:0007669"/>
    <property type="project" value="UniProtKB-SubCell"/>
</dbReference>
<dbReference type="Gene3D" id="1.10.630.10">
    <property type="entry name" value="Cytochrome P450"/>
    <property type="match status" value="1"/>
</dbReference>
<dbReference type="EnsemblPlants" id="Kaladp0674s0130.1.v1.1">
    <property type="protein sequence ID" value="Kaladp0674s0130.1.v1.1"/>
    <property type="gene ID" value="Kaladp0674s0130.v1.1"/>
</dbReference>
<comment type="similarity">
    <text evidence="7">Belongs to the cytochrome P450 family.</text>
</comment>
<dbReference type="GO" id="GO:0005506">
    <property type="term" value="F:iron ion binding"/>
    <property type="evidence" value="ECO:0007669"/>
    <property type="project" value="InterPro"/>
</dbReference>
<keyword evidence="7" id="KW-0560">Oxidoreductase</keyword>
<keyword evidence="4" id="KW-0472">Membrane</keyword>
<dbReference type="PANTHER" id="PTHR24286:SF12">
    <property type="entry name" value="CYTOCHROME P450 FAMILY PROTEIN, EXPRESSED"/>
    <property type="match status" value="1"/>
</dbReference>
<name>A0A7N0VF24_KALFE</name>
<evidence type="ECO:0000256" key="4">
    <source>
        <dbReference type="ARBA" id="ARBA00022989"/>
    </source>
</evidence>
<reference evidence="8" key="1">
    <citation type="submission" date="2021-01" db="UniProtKB">
        <authorList>
            <consortium name="EnsemblPlants"/>
        </authorList>
    </citation>
    <scope>IDENTIFICATION</scope>
</reference>
<proteinExistence type="inferred from homology"/>
<comment type="subcellular location">
    <subcellularLocation>
        <location evidence="1">Membrane</location>
        <topology evidence="1">Single-pass membrane protein</topology>
    </subcellularLocation>
</comment>
<dbReference type="InterPro" id="IPR017972">
    <property type="entry name" value="Cyt_P450_CS"/>
</dbReference>
<keyword evidence="4" id="KW-1133">Transmembrane helix</keyword>
<dbReference type="Proteomes" id="UP000594263">
    <property type="component" value="Unplaced"/>
</dbReference>
<evidence type="ECO:0000256" key="5">
    <source>
        <dbReference type="ARBA" id="ARBA00023004"/>
    </source>
</evidence>
<evidence type="ECO:0000313" key="9">
    <source>
        <dbReference type="Proteomes" id="UP000594263"/>
    </source>
</evidence>
<dbReference type="PRINTS" id="PR00463">
    <property type="entry name" value="EP450I"/>
</dbReference>
<dbReference type="PANTHER" id="PTHR24286">
    <property type="entry name" value="CYTOCHROME P450 26"/>
    <property type="match status" value="1"/>
</dbReference>
<evidence type="ECO:0000256" key="3">
    <source>
        <dbReference type="ARBA" id="ARBA00022723"/>
    </source>
</evidence>
<feature type="binding site" description="axial binding residue" evidence="6">
    <location>
        <position position="266"/>
    </location>
    <ligand>
        <name>heme</name>
        <dbReference type="ChEBI" id="CHEBI:30413"/>
    </ligand>
    <ligandPart>
        <name>Fe</name>
        <dbReference type="ChEBI" id="CHEBI:18248"/>
    </ligandPart>
</feature>
<dbReference type="SUPFAM" id="SSF48264">
    <property type="entry name" value="Cytochrome P450"/>
    <property type="match status" value="1"/>
</dbReference>
<evidence type="ECO:0000256" key="6">
    <source>
        <dbReference type="PIRSR" id="PIRSR602401-1"/>
    </source>
</evidence>
<dbReference type="GO" id="GO:0004497">
    <property type="term" value="F:monooxygenase activity"/>
    <property type="evidence" value="ECO:0007669"/>
    <property type="project" value="UniProtKB-KW"/>
</dbReference>
<dbReference type="Pfam" id="PF00067">
    <property type="entry name" value="p450"/>
    <property type="match status" value="1"/>
</dbReference>
<organism evidence="8 9">
    <name type="scientific">Kalanchoe fedtschenkoi</name>
    <name type="common">Lavender scallops</name>
    <name type="synonym">South American air plant</name>
    <dbReference type="NCBI Taxonomy" id="63787"/>
    <lineage>
        <taxon>Eukaryota</taxon>
        <taxon>Viridiplantae</taxon>
        <taxon>Streptophyta</taxon>
        <taxon>Embryophyta</taxon>
        <taxon>Tracheophyta</taxon>
        <taxon>Spermatophyta</taxon>
        <taxon>Magnoliopsida</taxon>
        <taxon>eudicotyledons</taxon>
        <taxon>Gunneridae</taxon>
        <taxon>Pentapetalae</taxon>
        <taxon>Saxifragales</taxon>
        <taxon>Crassulaceae</taxon>
        <taxon>Kalanchoe</taxon>
    </lineage>
</organism>
<dbReference type="GO" id="GO:0016132">
    <property type="term" value="P:brassinosteroid biosynthetic process"/>
    <property type="evidence" value="ECO:0007669"/>
    <property type="project" value="TreeGrafter"/>
</dbReference>
<dbReference type="GO" id="GO:0016705">
    <property type="term" value="F:oxidoreductase activity, acting on paired donors, with incorporation or reduction of molecular oxygen"/>
    <property type="evidence" value="ECO:0007669"/>
    <property type="project" value="InterPro"/>
</dbReference>
<keyword evidence="2" id="KW-0812">Transmembrane</keyword>
<dbReference type="AlphaFoldDB" id="A0A7N0VF24"/>
<dbReference type="OMA" id="CMICITH"/>
<dbReference type="PROSITE" id="PS00086">
    <property type="entry name" value="CYTOCHROME_P450"/>
    <property type="match status" value="1"/>
</dbReference>
<evidence type="ECO:0000256" key="7">
    <source>
        <dbReference type="RuleBase" id="RU000461"/>
    </source>
</evidence>
<dbReference type="InterPro" id="IPR036396">
    <property type="entry name" value="Cyt_P450_sf"/>
</dbReference>
<comment type="cofactor">
    <cofactor evidence="6">
        <name>heme</name>
        <dbReference type="ChEBI" id="CHEBI:30413"/>
    </cofactor>
</comment>
<evidence type="ECO:0000256" key="2">
    <source>
        <dbReference type="ARBA" id="ARBA00022692"/>
    </source>
</evidence>
<dbReference type="InterPro" id="IPR001128">
    <property type="entry name" value="Cyt_P450"/>
</dbReference>
<accession>A0A7N0VF24</accession>
<dbReference type="PRINTS" id="PR00385">
    <property type="entry name" value="P450"/>
</dbReference>
<protein>
    <submittedName>
        <fullName evidence="8">Uncharacterized protein</fullName>
    </submittedName>
</protein>
<dbReference type="Gramene" id="Kaladp0674s0130.1.v1.1">
    <property type="protein sequence ID" value="Kaladp0674s0130.1.v1.1"/>
    <property type="gene ID" value="Kaladp0674s0130.v1.1"/>
</dbReference>
<dbReference type="GO" id="GO:0016125">
    <property type="term" value="P:sterol metabolic process"/>
    <property type="evidence" value="ECO:0007669"/>
    <property type="project" value="TreeGrafter"/>
</dbReference>
<sequence>MVSGLKSWAEKGRILAFDETRKVTFANVGRLFASLEPGPALDTLDDLFSDLLKGVRAYPIKFPGTAFHGALQSRKKLEAIFRGKLAEKKFKNKDCETGGDLMDGLMKIEDGGGNKLSDEEVIDNIVSLIVAGYESTSLASMWAIYYLAKSPQVLSKLREENLALSEEKNGEFITSDDVSALKYTSKVVEETIRMANIAAFVFRSAVTDVEYQGYIFPKGWKVIPWIRYAHTNPENFDDTMTFNPDRWNDPAKPGTFQVFGGGPRICAGNMLARIQLAILIHHLTVSYKWELVNPDAEIVYLSHPKPSDKVEVIFSRI</sequence>
<evidence type="ECO:0000313" key="8">
    <source>
        <dbReference type="EnsemblPlants" id="Kaladp0674s0130.1.v1.1"/>
    </source>
</evidence>
<dbReference type="InterPro" id="IPR002401">
    <property type="entry name" value="Cyt_P450_E_grp-I"/>
</dbReference>
<evidence type="ECO:0000256" key="1">
    <source>
        <dbReference type="ARBA" id="ARBA00004167"/>
    </source>
</evidence>
<dbReference type="GO" id="GO:0010268">
    <property type="term" value="P:brassinosteroid homeostasis"/>
    <property type="evidence" value="ECO:0007669"/>
    <property type="project" value="TreeGrafter"/>
</dbReference>
<keyword evidence="6 7" id="KW-0349">Heme</keyword>
<keyword evidence="7" id="KW-0503">Monooxygenase</keyword>
<keyword evidence="3 6" id="KW-0479">Metal-binding</keyword>
<dbReference type="GO" id="GO:0020037">
    <property type="term" value="F:heme binding"/>
    <property type="evidence" value="ECO:0007669"/>
    <property type="project" value="InterPro"/>
</dbReference>
<keyword evidence="5 6" id="KW-0408">Iron</keyword>
<keyword evidence="9" id="KW-1185">Reference proteome</keyword>